<sequence>MTTVGTSDATRKPGARKWRLLSRFLSLGLLILVPLMLFLLVRNLDWQEVKQALYAYSPGTLLAGIGISLASYVVFSSFDLLSRTYTGHTLPARQVLPLAFVCYAFNLNLGSWVGGVALRYRLYSRLGLDIATITRILSMSLITNWLGFFVLGGVIFCLGLLELPESWSIGAKGLRLCGVLLLLLSFAYLSACAFAPKRTWHWRGHRISLPSLRFALLQAGLGALNWMLMAGVIYLLLPEQAFYFSVLGILLISSIAGVITHIPAGLGVTEAVFMAMLQHQFSKGTILAAMIGYRALYFLVPLGIACAAYLVLEKRAKKMQARTAGR</sequence>
<feature type="transmembrane region" description="Helical" evidence="6">
    <location>
        <begin position="241"/>
        <end position="259"/>
    </location>
</feature>
<organism evidence="7 8">
    <name type="scientific">Serpens gallinarum</name>
    <dbReference type="NCBI Taxonomy" id="2763075"/>
    <lineage>
        <taxon>Bacteria</taxon>
        <taxon>Pseudomonadati</taxon>
        <taxon>Pseudomonadota</taxon>
        <taxon>Gammaproteobacteria</taxon>
        <taxon>Pseudomonadales</taxon>
        <taxon>Pseudomonadaceae</taxon>
        <taxon>Pseudomonas</taxon>
    </lineage>
</organism>
<evidence type="ECO:0000256" key="3">
    <source>
        <dbReference type="ARBA" id="ARBA00022692"/>
    </source>
</evidence>
<evidence type="ECO:0000313" key="7">
    <source>
        <dbReference type="EMBL" id="MBD7977214.1"/>
    </source>
</evidence>
<gene>
    <name evidence="7" type="ORF">H9642_08420</name>
</gene>
<feature type="transmembrane region" description="Helical" evidence="6">
    <location>
        <begin position="20"/>
        <end position="41"/>
    </location>
</feature>
<name>A0ABR8TN69_9PSED</name>
<reference evidence="7 8" key="1">
    <citation type="submission" date="2020-08" db="EMBL/GenBank/DDBJ databases">
        <title>A Genomic Blueprint of the Chicken Gut Microbiome.</title>
        <authorList>
            <person name="Gilroy R."/>
            <person name="Ravi A."/>
            <person name="Getino M."/>
            <person name="Pursley I."/>
            <person name="Horton D.L."/>
            <person name="Alikhan N.-F."/>
            <person name="Baker D."/>
            <person name="Gharbi K."/>
            <person name="Hall N."/>
            <person name="Watson M."/>
            <person name="Adriaenssens E.M."/>
            <person name="Foster-Nyarko E."/>
            <person name="Jarju S."/>
            <person name="Secka A."/>
            <person name="Antonio M."/>
            <person name="Oren A."/>
            <person name="Chaudhuri R."/>
            <person name="La Ragione R.M."/>
            <person name="Hildebrand F."/>
            <person name="Pallen M.J."/>
        </authorList>
    </citation>
    <scope>NUCLEOTIDE SEQUENCE [LARGE SCALE GENOMIC DNA]</scope>
    <source>
        <strain evidence="7 8">Sa2CUA2</strain>
    </source>
</reference>
<feature type="transmembrane region" description="Helical" evidence="6">
    <location>
        <begin position="295"/>
        <end position="312"/>
    </location>
</feature>
<feature type="transmembrane region" description="Helical" evidence="6">
    <location>
        <begin position="214"/>
        <end position="235"/>
    </location>
</feature>
<comment type="subcellular location">
    <subcellularLocation>
        <location evidence="1">Cell membrane</location>
        <topology evidence="1">Multi-pass membrane protein</topology>
    </subcellularLocation>
</comment>
<accession>A0ABR8TN69</accession>
<comment type="caution">
    <text evidence="7">The sequence shown here is derived from an EMBL/GenBank/DDBJ whole genome shotgun (WGS) entry which is preliminary data.</text>
</comment>
<feature type="transmembrane region" description="Helical" evidence="6">
    <location>
        <begin position="95"/>
        <end position="120"/>
    </location>
</feature>
<dbReference type="Proteomes" id="UP000611945">
    <property type="component" value="Unassembled WGS sequence"/>
</dbReference>
<evidence type="ECO:0000256" key="1">
    <source>
        <dbReference type="ARBA" id="ARBA00004651"/>
    </source>
</evidence>
<protein>
    <submittedName>
        <fullName evidence="7">UPF0104 family protein</fullName>
    </submittedName>
</protein>
<keyword evidence="4 6" id="KW-1133">Transmembrane helix</keyword>
<evidence type="ECO:0000256" key="2">
    <source>
        <dbReference type="ARBA" id="ARBA00022475"/>
    </source>
</evidence>
<dbReference type="RefSeq" id="WP_251835984.1">
    <property type="nucleotide sequence ID" value="NZ_JACSQG010000003.1"/>
</dbReference>
<keyword evidence="8" id="KW-1185">Reference proteome</keyword>
<proteinExistence type="predicted"/>
<evidence type="ECO:0000256" key="5">
    <source>
        <dbReference type="ARBA" id="ARBA00023136"/>
    </source>
</evidence>
<feature type="transmembrane region" description="Helical" evidence="6">
    <location>
        <begin position="173"/>
        <end position="194"/>
    </location>
</feature>
<evidence type="ECO:0000313" key="8">
    <source>
        <dbReference type="Proteomes" id="UP000611945"/>
    </source>
</evidence>
<feature type="transmembrane region" description="Helical" evidence="6">
    <location>
        <begin position="141"/>
        <end position="161"/>
    </location>
</feature>
<keyword evidence="5 6" id="KW-0472">Membrane</keyword>
<evidence type="ECO:0000256" key="6">
    <source>
        <dbReference type="SAM" id="Phobius"/>
    </source>
</evidence>
<keyword evidence="3 6" id="KW-0812">Transmembrane</keyword>
<feature type="transmembrane region" description="Helical" evidence="6">
    <location>
        <begin position="53"/>
        <end position="75"/>
    </location>
</feature>
<evidence type="ECO:0000256" key="4">
    <source>
        <dbReference type="ARBA" id="ARBA00022989"/>
    </source>
</evidence>
<dbReference type="InterPro" id="IPR022791">
    <property type="entry name" value="L-PG_synthase/AglD"/>
</dbReference>
<dbReference type="Pfam" id="PF03706">
    <property type="entry name" value="LPG_synthase_TM"/>
    <property type="match status" value="1"/>
</dbReference>
<dbReference type="PANTHER" id="PTHR39087:SF2">
    <property type="entry name" value="UPF0104 MEMBRANE PROTEIN MJ1595"/>
    <property type="match status" value="1"/>
</dbReference>
<dbReference type="EMBL" id="JACSQG010000003">
    <property type="protein sequence ID" value="MBD7977214.1"/>
    <property type="molecule type" value="Genomic_DNA"/>
</dbReference>
<dbReference type="PANTHER" id="PTHR39087">
    <property type="entry name" value="UPF0104 MEMBRANE PROTEIN MJ1595"/>
    <property type="match status" value="1"/>
</dbReference>
<keyword evidence="2" id="KW-1003">Cell membrane</keyword>